<gene>
    <name evidence="1" type="ORF">GCM10022277_27170</name>
</gene>
<evidence type="ECO:0008006" key="3">
    <source>
        <dbReference type="Google" id="ProtNLM"/>
    </source>
</evidence>
<dbReference type="EMBL" id="BAABBN010000007">
    <property type="protein sequence ID" value="GAA3929210.1"/>
    <property type="molecule type" value="Genomic_DNA"/>
</dbReference>
<keyword evidence="2" id="KW-1185">Reference proteome</keyword>
<accession>A0ABP7MS64</accession>
<proteinExistence type="predicted"/>
<comment type="caution">
    <text evidence="1">The sequence shown here is derived from an EMBL/GenBank/DDBJ whole genome shotgun (WGS) entry which is preliminary data.</text>
</comment>
<evidence type="ECO:0000313" key="1">
    <source>
        <dbReference type="EMBL" id="GAA3929210.1"/>
    </source>
</evidence>
<dbReference type="Proteomes" id="UP001501565">
    <property type="component" value="Unassembled WGS sequence"/>
</dbReference>
<dbReference type="RefSeq" id="WP_344799090.1">
    <property type="nucleotide sequence ID" value="NZ_BAABBN010000007.1"/>
</dbReference>
<organism evidence="1 2">
    <name type="scientific">Litoribacillus peritrichatus</name>
    <dbReference type="NCBI Taxonomy" id="718191"/>
    <lineage>
        <taxon>Bacteria</taxon>
        <taxon>Pseudomonadati</taxon>
        <taxon>Pseudomonadota</taxon>
        <taxon>Gammaproteobacteria</taxon>
        <taxon>Oceanospirillales</taxon>
        <taxon>Oceanospirillaceae</taxon>
        <taxon>Litoribacillus</taxon>
    </lineage>
</organism>
<sequence>MFLKDKHNGHMIEVLSLNDLFNLYHDEIVGRCQVGEELQDPEKYLKKDLVFLSGEELPRCWVDPDYRHQQYPNGQYRELHS</sequence>
<protein>
    <recommendedName>
        <fullName evidence="3">Acetyltransferase</fullName>
    </recommendedName>
</protein>
<reference evidence="2" key="1">
    <citation type="journal article" date="2019" name="Int. J. Syst. Evol. Microbiol.">
        <title>The Global Catalogue of Microorganisms (GCM) 10K type strain sequencing project: providing services to taxonomists for standard genome sequencing and annotation.</title>
        <authorList>
            <consortium name="The Broad Institute Genomics Platform"/>
            <consortium name="The Broad Institute Genome Sequencing Center for Infectious Disease"/>
            <person name="Wu L."/>
            <person name="Ma J."/>
        </authorList>
    </citation>
    <scope>NUCLEOTIDE SEQUENCE [LARGE SCALE GENOMIC DNA]</scope>
    <source>
        <strain evidence="2">JCM 17551</strain>
    </source>
</reference>
<evidence type="ECO:0000313" key="2">
    <source>
        <dbReference type="Proteomes" id="UP001501565"/>
    </source>
</evidence>
<name>A0ABP7MS64_9GAMM</name>